<keyword evidence="3" id="KW-1185">Reference proteome</keyword>
<gene>
    <name evidence="2" type="ORF">AG1IA_06274</name>
</gene>
<comment type="caution">
    <text evidence="2">The sequence shown here is derived from an EMBL/GenBank/DDBJ whole genome shotgun (WGS) entry which is preliminary data.</text>
</comment>
<proteinExistence type="predicted"/>
<reference evidence="2 3" key="1">
    <citation type="journal article" date="2013" name="Nat. Commun.">
        <title>The evolution and pathogenic mechanisms of the rice sheath blight pathogen.</title>
        <authorList>
            <person name="Zheng A."/>
            <person name="Lin R."/>
            <person name="Xu L."/>
            <person name="Qin P."/>
            <person name="Tang C."/>
            <person name="Ai P."/>
            <person name="Zhang D."/>
            <person name="Liu Y."/>
            <person name="Sun Z."/>
            <person name="Feng H."/>
            <person name="Wang Y."/>
            <person name="Chen Y."/>
            <person name="Liang X."/>
            <person name="Fu R."/>
            <person name="Li Q."/>
            <person name="Zhang J."/>
            <person name="Yu X."/>
            <person name="Xie Z."/>
            <person name="Ding L."/>
            <person name="Guan P."/>
            <person name="Tang J."/>
            <person name="Liang Y."/>
            <person name="Wang S."/>
            <person name="Deng Q."/>
            <person name="Li S."/>
            <person name="Zhu J."/>
            <person name="Wang L."/>
            <person name="Liu H."/>
            <person name="Li P."/>
        </authorList>
    </citation>
    <scope>NUCLEOTIDE SEQUENCE [LARGE SCALE GENOMIC DNA]</scope>
    <source>
        <strain evidence="3">AG-1 IA</strain>
    </source>
</reference>
<protein>
    <submittedName>
        <fullName evidence="2">PP-loop family domain-containing protein</fullName>
    </submittedName>
</protein>
<dbReference type="OrthoDB" id="10457271at2759"/>
<dbReference type="Proteomes" id="UP000011668">
    <property type="component" value="Unassembled WGS sequence"/>
</dbReference>
<evidence type="ECO:0000313" key="2">
    <source>
        <dbReference type="EMBL" id="ELU39702.1"/>
    </source>
</evidence>
<feature type="region of interest" description="Disordered" evidence="1">
    <location>
        <begin position="182"/>
        <end position="206"/>
    </location>
</feature>
<sequence length="227" mass="25563">MTYHAQNVACHLLSYFSQIDRDESFTGITFVSPRARGLCRKLLPRLIELANLSAMLTTIVRPLLSYERSELHSTIDAARQFLHSDLKNVRRVVSKWTRNHPHGLSAFLGHHIGSWEYVVKPVARPTARIVIPPSNTPTRVYIPTRPNRSSTTFSSERTARTVSVHSQESRIADIIEALELAKSPTGRTRSDSESSGSDSSYVATPNNDILSPRFDYFEADHEYPVSL</sequence>
<organism evidence="2 3">
    <name type="scientific">Thanatephorus cucumeris (strain AG1-IA)</name>
    <name type="common">Rice sheath blight fungus</name>
    <name type="synonym">Rhizoctonia solani</name>
    <dbReference type="NCBI Taxonomy" id="983506"/>
    <lineage>
        <taxon>Eukaryota</taxon>
        <taxon>Fungi</taxon>
        <taxon>Dikarya</taxon>
        <taxon>Basidiomycota</taxon>
        <taxon>Agaricomycotina</taxon>
        <taxon>Agaricomycetes</taxon>
        <taxon>Cantharellales</taxon>
        <taxon>Ceratobasidiaceae</taxon>
        <taxon>Rhizoctonia</taxon>
        <taxon>Rhizoctonia solani AG-1</taxon>
    </lineage>
</organism>
<dbReference type="EMBL" id="AFRT01001655">
    <property type="protein sequence ID" value="ELU39702.1"/>
    <property type="molecule type" value="Genomic_DNA"/>
</dbReference>
<evidence type="ECO:0000313" key="3">
    <source>
        <dbReference type="Proteomes" id="UP000011668"/>
    </source>
</evidence>
<evidence type="ECO:0000256" key="1">
    <source>
        <dbReference type="SAM" id="MobiDB-lite"/>
    </source>
</evidence>
<dbReference type="HOGENOM" id="CLU_106407_0_0_1"/>
<accession>L8WSD0</accession>
<dbReference type="AlphaFoldDB" id="L8WSD0"/>
<name>L8WSD0_THACA</name>